<accession>A0A7E6EG38</accession>
<name>A0A7E6EG38_9MOLL</name>
<feature type="region of interest" description="Disordered" evidence="1">
    <location>
        <begin position="21"/>
        <end position="40"/>
    </location>
</feature>
<sequence length="679" mass="78028">MENIPDSLDGKNKYDLSEFSSTLKDQNHENETRATGINMNDSGEKTACTNNPIAILNRTSFSDSPIRQCVRQYKRQRNKILGRILQAICQNRDINIYVQLMKLLNCNKKHKRSEDSLNCKIAIDDNTALSSVKKNKKCKDKPGNTLSTISQINKTRTTWCPSHITQFIEILGLSEQISKEKTHNSSFKITETNKNQSCQILKNKPLAFLETVLKVLKMKNYPELLLIIKPSQKAIINRNIRRNILQIAIRTKPKIQYKKNRMVELFKPKDHNANKLVTKDNCFSEKSTHSPNSGDGDKCNYDLKKIADDHKEYVNPNKIQSASENSAKAEKDSRNTNEPVELTKFPKTPKKMIDLRSIKCSNNKKLDQKKKPKHTVKDIIVEIIKSNKEKSKPSSLSSVKLNEDTNIFNTSGSASVPGSSMSKKVSACYDINLTRSNYLQRKGVEPKSVLTGPKYSLLCKRTNESDLGNAPDRPLAKRRSSGIDERFFDDNVILTGVPCSTEFNEVIEERIKDSQNMAIQMYKCRQDDDIKNEISKYKRCLSFLELKQRFELTSTLGNFMCCPIDRQISLHVQHLKQRRLLEQQLNSRLTRLENRFENLFDGLTNRQTKVLNVLNMDFEKNSLTARSLTLPLRKGPTRENKHSICYQQITAAPSIMITLLREDEVYDTFYSHRLPWNHL</sequence>
<keyword evidence="2" id="KW-1185">Reference proteome</keyword>
<dbReference type="AlphaFoldDB" id="A0A7E6EG38"/>
<gene>
    <name evidence="3" type="primary">LOC118760989</name>
</gene>
<dbReference type="KEGG" id="osn:118760989"/>
<evidence type="ECO:0000313" key="3">
    <source>
        <dbReference type="RefSeq" id="XP_036354521.1"/>
    </source>
</evidence>
<evidence type="ECO:0000256" key="1">
    <source>
        <dbReference type="SAM" id="MobiDB-lite"/>
    </source>
</evidence>
<dbReference type="Proteomes" id="UP000515154">
    <property type="component" value="Linkage group LG2"/>
</dbReference>
<feature type="region of interest" description="Disordered" evidence="1">
    <location>
        <begin position="313"/>
        <end position="345"/>
    </location>
</feature>
<proteinExistence type="predicted"/>
<protein>
    <submittedName>
        <fullName evidence="3">Uncharacterized protein LOC118760989</fullName>
    </submittedName>
</protein>
<organism evidence="2 3">
    <name type="scientific">Octopus sinensis</name>
    <name type="common">East Asian common octopus</name>
    <dbReference type="NCBI Taxonomy" id="2607531"/>
    <lineage>
        <taxon>Eukaryota</taxon>
        <taxon>Metazoa</taxon>
        <taxon>Spiralia</taxon>
        <taxon>Lophotrochozoa</taxon>
        <taxon>Mollusca</taxon>
        <taxon>Cephalopoda</taxon>
        <taxon>Coleoidea</taxon>
        <taxon>Octopodiformes</taxon>
        <taxon>Octopoda</taxon>
        <taxon>Incirrata</taxon>
        <taxon>Octopodidae</taxon>
        <taxon>Octopus</taxon>
    </lineage>
</organism>
<evidence type="ECO:0000313" key="2">
    <source>
        <dbReference type="Proteomes" id="UP000515154"/>
    </source>
</evidence>
<feature type="compositionally biased region" description="Polar residues" evidence="1">
    <location>
        <begin position="317"/>
        <end position="326"/>
    </location>
</feature>
<reference evidence="3" key="1">
    <citation type="submission" date="2025-08" db="UniProtKB">
        <authorList>
            <consortium name="RefSeq"/>
        </authorList>
    </citation>
    <scope>IDENTIFICATION</scope>
</reference>
<dbReference type="RefSeq" id="XP_036354521.1">
    <property type="nucleotide sequence ID" value="XM_036498628.1"/>
</dbReference>